<keyword evidence="7" id="KW-1185">Reference proteome</keyword>
<dbReference type="Proteomes" id="UP001432027">
    <property type="component" value="Unassembled WGS sequence"/>
</dbReference>
<evidence type="ECO:0000313" key="6">
    <source>
        <dbReference type="EMBL" id="GMS78797.1"/>
    </source>
</evidence>
<feature type="non-terminal residue" evidence="6">
    <location>
        <position position="108"/>
    </location>
</feature>
<evidence type="ECO:0000256" key="3">
    <source>
        <dbReference type="ARBA" id="ARBA00022692"/>
    </source>
</evidence>
<evidence type="ECO:0000256" key="4">
    <source>
        <dbReference type="ARBA" id="ARBA00022989"/>
    </source>
</evidence>
<comment type="subcellular location">
    <subcellularLocation>
        <location evidence="1">Membrane</location>
        <topology evidence="1">Multi-pass membrane protein</topology>
    </subcellularLocation>
</comment>
<dbReference type="GO" id="GO:0045724">
    <property type="term" value="P:positive regulation of cilium assembly"/>
    <property type="evidence" value="ECO:0007669"/>
    <property type="project" value="TreeGrafter"/>
</dbReference>
<dbReference type="PANTHER" id="PTHR13317">
    <property type="entry name" value="TRANSMEMBRANE ANTERIOR POSTERIOR TRANSFORMATION PROTEIN 1 HOMOLOG"/>
    <property type="match status" value="1"/>
</dbReference>
<dbReference type="GO" id="GO:0005789">
    <property type="term" value="C:endoplasmic reticulum membrane"/>
    <property type="evidence" value="ECO:0007669"/>
    <property type="project" value="TreeGrafter"/>
</dbReference>
<evidence type="ECO:0000256" key="1">
    <source>
        <dbReference type="ARBA" id="ARBA00004141"/>
    </source>
</evidence>
<evidence type="ECO:0000256" key="2">
    <source>
        <dbReference type="ARBA" id="ARBA00008803"/>
    </source>
</evidence>
<dbReference type="Pfam" id="PF05346">
    <property type="entry name" value="DUF747"/>
    <property type="match status" value="1"/>
</dbReference>
<dbReference type="AlphaFoldDB" id="A0AAV5S982"/>
<comment type="similarity">
    <text evidence="2">Belongs to the TAPT1 family.</text>
</comment>
<accession>A0AAV5S982</accession>
<dbReference type="InterPro" id="IPR008010">
    <property type="entry name" value="Tatp1"/>
</dbReference>
<dbReference type="EMBL" id="BTSX01000001">
    <property type="protein sequence ID" value="GMS78797.1"/>
    <property type="molecule type" value="Genomic_DNA"/>
</dbReference>
<name>A0AAV5S982_9BILA</name>
<keyword evidence="5" id="KW-0472">Membrane</keyword>
<keyword evidence="4" id="KW-1133">Transmembrane helix</keyword>
<proteinExistence type="inferred from homology"/>
<dbReference type="GO" id="GO:0036064">
    <property type="term" value="C:ciliary basal body"/>
    <property type="evidence" value="ECO:0007669"/>
    <property type="project" value="TreeGrafter"/>
</dbReference>
<evidence type="ECO:0000256" key="5">
    <source>
        <dbReference type="ARBA" id="ARBA00023136"/>
    </source>
</evidence>
<gene>
    <name evidence="6" type="ORF">PENTCL1PPCAC_972</name>
</gene>
<reference evidence="6" key="1">
    <citation type="submission" date="2023-10" db="EMBL/GenBank/DDBJ databases">
        <title>Genome assembly of Pristionchus species.</title>
        <authorList>
            <person name="Yoshida K."/>
            <person name="Sommer R.J."/>
        </authorList>
    </citation>
    <scope>NUCLEOTIDE SEQUENCE</scope>
    <source>
        <strain evidence="6">RS0144</strain>
    </source>
</reference>
<evidence type="ECO:0000313" key="7">
    <source>
        <dbReference type="Proteomes" id="UP001432027"/>
    </source>
</evidence>
<keyword evidence="3" id="KW-0812">Transmembrane</keyword>
<dbReference type="PANTHER" id="PTHR13317:SF4">
    <property type="entry name" value="TRANSMEMBRANE ANTERIOR POSTERIOR TRANSFORMATION PROTEIN 1 HOMOLOG"/>
    <property type="match status" value="1"/>
</dbReference>
<sequence>MFKKFTKANLFQMASSDVRERFHTMALLFVVDIRNMKAVSWNIDLFAMMPNLRVRAGAKMIANYGDAVLTSKFAKILLEKIFFTLDFTITIAFDVVKIREESAFSDYS</sequence>
<comment type="caution">
    <text evidence="6">The sequence shown here is derived from an EMBL/GenBank/DDBJ whole genome shotgun (WGS) entry which is preliminary data.</text>
</comment>
<protein>
    <submittedName>
        <fullName evidence="6">Uncharacterized protein</fullName>
    </submittedName>
</protein>
<organism evidence="6 7">
    <name type="scientific">Pristionchus entomophagus</name>
    <dbReference type="NCBI Taxonomy" id="358040"/>
    <lineage>
        <taxon>Eukaryota</taxon>
        <taxon>Metazoa</taxon>
        <taxon>Ecdysozoa</taxon>
        <taxon>Nematoda</taxon>
        <taxon>Chromadorea</taxon>
        <taxon>Rhabditida</taxon>
        <taxon>Rhabditina</taxon>
        <taxon>Diplogasteromorpha</taxon>
        <taxon>Diplogasteroidea</taxon>
        <taxon>Neodiplogasteridae</taxon>
        <taxon>Pristionchus</taxon>
    </lineage>
</organism>